<gene>
    <name evidence="4" type="ORF">J5N97_027034</name>
</gene>
<dbReference type="PROSITE" id="PS50176">
    <property type="entry name" value="ARM_REPEAT"/>
    <property type="match status" value="1"/>
</dbReference>
<dbReference type="EMBL" id="JAGGNH010000008">
    <property type="protein sequence ID" value="KAJ0965896.1"/>
    <property type="molecule type" value="Genomic_DNA"/>
</dbReference>
<dbReference type="InterPro" id="IPR011989">
    <property type="entry name" value="ARM-like"/>
</dbReference>
<keyword evidence="2" id="KW-0175">Coiled coil</keyword>
<dbReference type="Gene3D" id="1.25.10.10">
    <property type="entry name" value="Leucine-rich Repeat Variant"/>
    <property type="match status" value="2"/>
</dbReference>
<name>A0A9D5H784_9LILI</name>
<dbReference type="Pfam" id="PF25598">
    <property type="entry name" value="ARM_PUB"/>
    <property type="match status" value="1"/>
</dbReference>
<proteinExistence type="predicted"/>
<dbReference type="OrthoDB" id="7537227at2759"/>
<feature type="domain" description="U-box" evidence="3">
    <location>
        <begin position="102"/>
        <end position="361"/>
    </location>
</feature>
<dbReference type="InterPro" id="IPR000225">
    <property type="entry name" value="Armadillo"/>
</dbReference>
<evidence type="ECO:0000313" key="4">
    <source>
        <dbReference type="EMBL" id="KAJ0965896.1"/>
    </source>
</evidence>
<organism evidence="4 5">
    <name type="scientific">Dioscorea zingiberensis</name>
    <dbReference type="NCBI Taxonomy" id="325984"/>
    <lineage>
        <taxon>Eukaryota</taxon>
        <taxon>Viridiplantae</taxon>
        <taxon>Streptophyta</taxon>
        <taxon>Embryophyta</taxon>
        <taxon>Tracheophyta</taxon>
        <taxon>Spermatophyta</taxon>
        <taxon>Magnoliopsida</taxon>
        <taxon>Liliopsida</taxon>
        <taxon>Dioscoreales</taxon>
        <taxon>Dioscoreaceae</taxon>
        <taxon>Dioscorea</taxon>
    </lineage>
</organism>
<dbReference type="AlphaFoldDB" id="A0A9D5H784"/>
<feature type="coiled-coil region" evidence="2">
    <location>
        <begin position="85"/>
        <end position="112"/>
    </location>
</feature>
<dbReference type="PANTHER" id="PTHR46700">
    <property type="entry name" value="ARM REPEAT SUPERFAMILY PROTEIN"/>
    <property type="match status" value="1"/>
</dbReference>
<evidence type="ECO:0000313" key="5">
    <source>
        <dbReference type="Proteomes" id="UP001085076"/>
    </source>
</evidence>
<dbReference type="SUPFAM" id="SSF48371">
    <property type="entry name" value="ARM repeat"/>
    <property type="match status" value="1"/>
</dbReference>
<keyword evidence="5" id="KW-1185">Reference proteome</keyword>
<evidence type="ECO:0000259" key="3">
    <source>
        <dbReference type="Pfam" id="PF25598"/>
    </source>
</evidence>
<feature type="repeat" description="ARM" evidence="1">
    <location>
        <begin position="142"/>
        <end position="184"/>
    </location>
</feature>
<dbReference type="Proteomes" id="UP001085076">
    <property type="component" value="Miscellaneous, Linkage group lg08"/>
</dbReference>
<sequence>MAKCARADAGALAGNGGFRLWPLFSAAVIRRKLLEAMMCGVSCQKRRHSPAPSPALEPVALGSRRKCGSERLAELLMAEASESGSEEAEAEIKRKIEVLEELKSVVKRLQEEDHNGRRSAAMDVRRLAKDDPEARETLAMLGSIPPLVGMLDSDDHDLQIATLYSLVNLGIGNDMNKAAIVKAGAIHKMLGLIGSEISPSVSEAIVANFLGLSALDSNKPIIGSSGAIPFLVNSFKNPNPSSTSKQDSLRALFNLSISPKNVPNLVDAGLADILLTAIGDMEVSDRALAVLSNLVAVSDGRRAINRTRDAFPILVDVLNWSDSPSCQEKAAYILMVMAHKGYSDRTAMIEAGIISSLLEITLLGTPLAQKRASRLLEILTVDKGKQVSEGFGAVSAPIISDPSDPKSTTEIEAGMSDERRAVRQLVQQSLQSNMWRIVRRANLPGDFAPSDHFKSLTSSSTSKSLPF</sequence>
<reference evidence="4" key="2">
    <citation type="journal article" date="2022" name="Hortic Res">
        <title>The genome of Dioscorea zingiberensis sheds light on the biosynthesis, origin and evolution of the medicinally important diosgenin saponins.</title>
        <authorList>
            <person name="Li Y."/>
            <person name="Tan C."/>
            <person name="Li Z."/>
            <person name="Guo J."/>
            <person name="Li S."/>
            <person name="Chen X."/>
            <person name="Wang C."/>
            <person name="Dai X."/>
            <person name="Yang H."/>
            <person name="Song W."/>
            <person name="Hou L."/>
            <person name="Xu J."/>
            <person name="Tong Z."/>
            <person name="Xu A."/>
            <person name="Yuan X."/>
            <person name="Wang W."/>
            <person name="Yang Q."/>
            <person name="Chen L."/>
            <person name="Sun Z."/>
            <person name="Wang K."/>
            <person name="Pan B."/>
            <person name="Chen J."/>
            <person name="Bao Y."/>
            <person name="Liu F."/>
            <person name="Qi X."/>
            <person name="Gang D.R."/>
            <person name="Wen J."/>
            <person name="Li J."/>
        </authorList>
    </citation>
    <scope>NUCLEOTIDE SEQUENCE</scope>
    <source>
        <strain evidence="4">Dzin_1.0</strain>
    </source>
</reference>
<evidence type="ECO:0000256" key="1">
    <source>
        <dbReference type="PROSITE-ProRule" id="PRU00259"/>
    </source>
</evidence>
<evidence type="ECO:0000256" key="2">
    <source>
        <dbReference type="SAM" id="Coils"/>
    </source>
</evidence>
<dbReference type="PANTHER" id="PTHR46700:SF1">
    <property type="entry name" value="ARM REPEAT SUPERFAMILY PROTEIN"/>
    <property type="match status" value="1"/>
</dbReference>
<dbReference type="SMART" id="SM00185">
    <property type="entry name" value="ARM"/>
    <property type="match status" value="6"/>
</dbReference>
<dbReference type="InterPro" id="IPR016024">
    <property type="entry name" value="ARM-type_fold"/>
</dbReference>
<reference evidence="4" key="1">
    <citation type="submission" date="2021-03" db="EMBL/GenBank/DDBJ databases">
        <authorList>
            <person name="Li Z."/>
            <person name="Yang C."/>
        </authorList>
    </citation>
    <scope>NUCLEOTIDE SEQUENCE</scope>
    <source>
        <strain evidence="4">Dzin_1.0</strain>
        <tissue evidence="4">Leaf</tissue>
    </source>
</reference>
<accession>A0A9D5H784</accession>
<comment type="caution">
    <text evidence="4">The sequence shown here is derived from an EMBL/GenBank/DDBJ whole genome shotgun (WGS) entry which is preliminary data.</text>
</comment>
<dbReference type="InterPro" id="IPR058678">
    <property type="entry name" value="ARM_PUB"/>
</dbReference>
<protein>
    <recommendedName>
        <fullName evidence="3">U-box domain-containing protein</fullName>
    </recommendedName>
</protein>